<gene>
    <name evidence="2" type="ORF">BJX68DRAFT_110405</name>
</gene>
<accession>A0ABR4K915</accession>
<evidence type="ECO:0000256" key="1">
    <source>
        <dbReference type="SAM" id="MobiDB-lite"/>
    </source>
</evidence>
<feature type="compositionally biased region" description="Basic residues" evidence="1">
    <location>
        <begin position="310"/>
        <end position="322"/>
    </location>
</feature>
<organism evidence="2 3">
    <name type="scientific">Aspergillus pseudodeflectus</name>
    <dbReference type="NCBI Taxonomy" id="176178"/>
    <lineage>
        <taxon>Eukaryota</taxon>
        <taxon>Fungi</taxon>
        <taxon>Dikarya</taxon>
        <taxon>Ascomycota</taxon>
        <taxon>Pezizomycotina</taxon>
        <taxon>Eurotiomycetes</taxon>
        <taxon>Eurotiomycetidae</taxon>
        <taxon>Eurotiales</taxon>
        <taxon>Aspergillaceae</taxon>
        <taxon>Aspergillus</taxon>
        <taxon>Aspergillus subgen. Nidulantes</taxon>
    </lineage>
</organism>
<evidence type="ECO:0000313" key="3">
    <source>
        <dbReference type="Proteomes" id="UP001610444"/>
    </source>
</evidence>
<dbReference type="GeneID" id="98151076"/>
<dbReference type="EMBL" id="JBFXLR010000028">
    <property type="protein sequence ID" value="KAL2847723.1"/>
    <property type="molecule type" value="Genomic_DNA"/>
</dbReference>
<protein>
    <submittedName>
        <fullName evidence="2">Uncharacterized protein</fullName>
    </submittedName>
</protein>
<name>A0ABR4K915_9EURO</name>
<feature type="compositionally biased region" description="Polar residues" evidence="1">
    <location>
        <begin position="171"/>
        <end position="193"/>
    </location>
</feature>
<comment type="caution">
    <text evidence="2">The sequence shown here is derived from an EMBL/GenBank/DDBJ whole genome shotgun (WGS) entry which is preliminary data.</text>
</comment>
<reference evidence="2 3" key="1">
    <citation type="submission" date="2024-07" db="EMBL/GenBank/DDBJ databases">
        <title>Section-level genome sequencing and comparative genomics of Aspergillus sections Usti and Cavernicolus.</title>
        <authorList>
            <consortium name="Lawrence Berkeley National Laboratory"/>
            <person name="Nybo J.L."/>
            <person name="Vesth T.C."/>
            <person name="Theobald S."/>
            <person name="Frisvad J.C."/>
            <person name="Larsen T.O."/>
            <person name="Kjaerboelling I."/>
            <person name="Rothschild-Mancinelli K."/>
            <person name="Lyhne E.K."/>
            <person name="Kogle M.E."/>
            <person name="Barry K."/>
            <person name="Clum A."/>
            <person name="Na H."/>
            <person name="Ledsgaard L."/>
            <person name="Lin J."/>
            <person name="Lipzen A."/>
            <person name="Kuo A."/>
            <person name="Riley R."/>
            <person name="Mondo S."/>
            <person name="LaButti K."/>
            <person name="Haridas S."/>
            <person name="Pangalinan J."/>
            <person name="Salamov A.A."/>
            <person name="Simmons B.A."/>
            <person name="Magnuson J.K."/>
            <person name="Chen J."/>
            <person name="Drula E."/>
            <person name="Henrissat B."/>
            <person name="Wiebenga A."/>
            <person name="Lubbers R.J."/>
            <person name="Gomes A.C."/>
            <person name="Macurrencykelacurrency M.R."/>
            <person name="Stajich J."/>
            <person name="Grigoriev I.V."/>
            <person name="Mortensen U.H."/>
            <person name="De vries R.P."/>
            <person name="Baker S.E."/>
            <person name="Andersen M.R."/>
        </authorList>
    </citation>
    <scope>NUCLEOTIDE SEQUENCE [LARGE SCALE GENOMIC DNA]</scope>
    <source>
        <strain evidence="2 3">CBS 756.74</strain>
    </source>
</reference>
<feature type="region of interest" description="Disordered" evidence="1">
    <location>
        <begin position="144"/>
        <end position="193"/>
    </location>
</feature>
<feature type="region of interest" description="Disordered" evidence="1">
    <location>
        <begin position="1"/>
        <end position="36"/>
    </location>
</feature>
<feature type="compositionally biased region" description="Basic and acidic residues" evidence="1">
    <location>
        <begin position="430"/>
        <end position="445"/>
    </location>
</feature>
<feature type="compositionally biased region" description="Polar residues" evidence="1">
    <location>
        <begin position="534"/>
        <end position="555"/>
    </location>
</feature>
<feature type="region of interest" description="Disordered" evidence="1">
    <location>
        <begin position="278"/>
        <end position="589"/>
    </location>
</feature>
<dbReference type="RefSeq" id="XP_070897904.1">
    <property type="nucleotide sequence ID" value="XM_071035912.1"/>
</dbReference>
<feature type="compositionally biased region" description="Polar residues" evidence="1">
    <location>
        <begin position="341"/>
        <end position="365"/>
    </location>
</feature>
<sequence length="610" mass="67196">MLFDRVIQDSDDDEEPSPEKPTRVSITNHVGPRGAESLRAQHEVDHDSHIGVNFDQFLQSQDAPQTNVSPAQQRREERWIPVEGRTGSMGTMMEIGLAQQRLFDDDHQVQYEPANSPAEIHESESNAPYGENANQEYMARNQAFSTKRPPETPAHNSIPRVEIHGTAPSGDWSQSAPSYNIFESSNQTPSNQLNRADFLRDSGAITQPEPVLNFELRRWTSMQGAASSPHDTEPFSSVISPKAARVKSDSLVPNTILPTPSIDELALPATIQIPKIEKRGRKKKQALPLNDEDDELFHTALREATPNKPEKRKPGRPSKNTKVKSANPVPAERSDVPSHLSGDTTIAATLQASSEDSATYDNVSPQALPASRSGDFQTISLDVNSLEQDMQPPPKLAKEPGRKKLKRGKTTSVTLTKTFESDVEDDVIWIDERPIVPTGREDRPNPEQAEVAPTPAPKKRGRKRKKTTEQLDQEAKAGPQADPAIYLEKASNQEELEDTHQKAGVSVVLSNSTRRPQNPDISNPDPIPEDDTSNNEPQVLQPSTTPTKDVSNNELAQPPETPSMPTTDPKTPSAKGPGKHSPISSTCKVPYRVGLSKRARIAPLLKIIKR</sequence>
<dbReference type="Proteomes" id="UP001610444">
    <property type="component" value="Unassembled WGS sequence"/>
</dbReference>
<keyword evidence="3" id="KW-1185">Reference proteome</keyword>
<feature type="compositionally biased region" description="Polar residues" evidence="1">
    <location>
        <begin position="508"/>
        <end position="521"/>
    </location>
</feature>
<feature type="compositionally biased region" description="Polar residues" evidence="1">
    <location>
        <begin position="58"/>
        <end position="72"/>
    </location>
</feature>
<evidence type="ECO:0000313" key="2">
    <source>
        <dbReference type="EMBL" id="KAL2847723.1"/>
    </source>
</evidence>
<feature type="compositionally biased region" description="Polar residues" evidence="1">
    <location>
        <begin position="374"/>
        <end position="388"/>
    </location>
</feature>
<proteinExistence type="predicted"/>
<feature type="region of interest" description="Disordered" evidence="1">
    <location>
        <begin position="58"/>
        <end position="77"/>
    </location>
</feature>
<feature type="compositionally biased region" description="Basic residues" evidence="1">
    <location>
        <begin position="457"/>
        <end position="466"/>
    </location>
</feature>